<keyword evidence="2" id="KW-1185">Reference proteome</keyword>
<dbReference type="KEGG" id="fau:Fraau_3048"/>
<dbReference type="AlphaFoldDB" id="H8L3K7"/>
<dbReference type="Gene3D" id="1.10.150.20">
    <property type="entry name" value="5' to 3' exonuclease, C-terminal subdomain"/>
    <property type="match status" value="1"/>
</dbReference>
<dbReference type="OrthoDB" id="7173324at2"/>
<dbReference type="Proteomes" id="UP000005234">
    <property type="component" value="Chromosome"/>
</dbReference>
<sequence length="98" mass="11279">MHPDKVIRERVFKLTDLPNIGKAGAADLLRLGIRTPKDLIDRCPLQMYRELCLVSGQRHDPCVLDVFMSVTGFMQGDRPQPWWNYTAARKQWLADEPA</sequence>
<dbReference type="HOGENOM" id="CLU_160712_1_0_6"/>
<evidence type="ECO:0000313" key="1">
    <source>
        <dbReference type="EMBL" id="AFC87376.1"/>
    </source>
</evidence>
<dbReference type="InterPro" id="IPR021725">
    <property type="entry name" value="Cdd1"/>
</dbReference>
<dbReference type="EMBL" id="CP003350">
    <property type="protein sequence ID" value="AFC87376.1"/>
    <property type="molecule type" value="Genomic_DNA"/>
</dbReference>
<dbReference type="RefSeq" id="WP_014404379.1">
    <property type="nucleotide sequence ID" value="NC_017033.1"/>
</dbReference>
<dbReference type="eggNOG" id="ENOG5032S6N">
    <property type="taxonomic scope" value="Bacteria"/>
</dbReference>
<gene>
    <name evidence="1" type="ordered locus">Fraau_3048</name>
</gene>
<proteinExistence type="predicted"/>
<name>H8L3K7_FRAAD</name>
<accession>H8L3K7</accession>
<protein>
    <submittedName>
        <fullName evidence="1">Pathogenicity locus</fullName>
    </submittedName>
</protein>
<dbReference type="Pfam" id="PF11731">
    <property type="entry name" value="Cdd1"/>
    <property type="match status" value="1"/>
</dbReference>
<evidence type="ECO:0000313" key="2">
    <source>
        <dbReference type="Proteomes" id="UP000005234"/>
    </source>
</evidence>
<organism evidence="1 2">
    <name type="scientific">Frateuria aurantia (strain ATCC 33424 / DSM 6220 / KCTC 2777 / LMG 1558 / NBRC 3245 / NCIMB 13370)</name>
    <name type="common">Acetobacter aurantius</name>
    <dbReference type="NCBI Taxonomy" id="767434"/>
    <lineage>
        <taxon>Bacteria</taxon>
        <taxon>Pseudomonadati</taxon>
        <taxon>Pseudomonadota</taxon>
        <taxon>Gammaproteobacteria</taxon>
        <taxon>Lysobacterales</taxon>
        <taxon>Rhodanobacteraceae</taxon>
        <taxon>Frateuria</taxon>
    </lineage>
</organism>
<reference evidence="1" key="1">
    <citation type="submission" date="2012-02" db="EMBL/GenBank/DDBJ databases">
        <title>The complete genome of Frateuria aurantia DSM 6220.</title>
        <authorList>
            <consortium name="US DOE Joint Genome Institute (JGI-PGF)"/>
            <person name="Lucas S."/>
            <person name="Copeland A."/>
            <person name="Lapidus A."/>
            <person name="Glavina del Rio T."/>
            <person name="Dalin E."/>
            <person name="Tice H."/>
            <person name="Bruce D."/>
            <person name="Goodwin L."/>
            <person name="Pitluck S."/>
            <person name="Peters L."/>
            <person name="Ovchinnikova G."/>
            <person name="Teshima H."/>
            <person name="Kyrpides N."/>
            <person name="Mavromatis K."/>
            <person name="Ivanova N."/>
            <person name="Brettin T."/>
            <person name="Detter J.C."/>
            <person name="Han C."/>
            <person name="Larimer F."/>
            <person name="Land M."/>
            <person name="Hauser L."/>
            <person name="Markowitz V."/>
            <person name="Cheng J.-F."/>
            <person name="Hugenholtz P."/>
            <person name="Woyke T."/>
            <person name="Wu D."/>
            <person name="Brambilla E."/>
            <person name="Klenk H.-P."/>
            <person name="Eisen J.A."/>
        </authorList>
    </citation>
    <scope>NUCLEOTIDE SEQUENCE</scope>
    <source>
        <strain evidence="1">DSM 6220</strain>
    </source>
</reference>
<dbReference type="STRING" id="767434.Fraau_3048"/>